<proteinExistence type="predicted"/>
<feature type="compositionally biased region" description="Polar residues" evidence="1">
    <location>
        <begin position="86"/>
        <end position="108"/>
    </location>
</feature>
<evidence type="ECO:0000313" key="2">
    <source>
        <dbReference type="EMBL" id="KAF2231169.1"/>
    </source>
</evidence>
<accession>A0A6A6GZU9</accession>
<organism evidence="2 3">
    <name type="scientific">Viridothelium virens</name>
    <name type="common">Speckled blister lichen</name>
    <name type="synonym">Trypethelium virens</name>
    <dbReference type="NCBI Taxonomy" id="1048519"/>
    <lineage>
        <taxon>Eukaryota</taxon>
        <taxon>Fungi</taxon>
        <taxon>Dikarya</taxon>
        <taxon>Ascomycota</taxon>
        <taxon>Pezizomycotina</taxon>
        <taxon>Dothideomycetes</taxon>
        <taxon>Dothideomycetes incertae sedis</taxon>
        <taxon>Trypetheliales</taxon>
        <taxon>Trypetheliaceae</taxon>
        <taxon>Viridothelium</taxon>
    </lineage>
</organism>
<gene>
    <name evidence="2" type="ORF">EV356DRAFT_310933</name>
</gene>
<evidence type="ECO:0000256" key="1">
    <source>
        <dbReference type="SAM" id="MobiDB-lite"/>
    </source>
</evidence>
<sequence length="108" mass="12029">MSCFSWPSYSHMPSMSRSFPVSCRMPNVMLPSFHSSFPEIIKRGRSSSHPGPLCSGSLLETGGVQYLFLSPVMAAHEKGSLREMGRNSNNKKATSLHHTNTRKTNVWT</sequence>
<keyword evidence="3" id="KW-1185">Reference proteome</keyword>
<evidence type="ECO:0000313" key="3">
    <source>
        <dbReference type="Proteomes" id="UP000800092"/>
    </source>
</evidence>
<dbReference type="EMBL" id="ML991830">
    <property type="protein sequence ID" value="KAF2231169.1"/>
    <property type="molecule type" value="Genomic_DNA"/>
</dbReference>
<feature type="region of interest" description="Disordered" evidence="1">
    <location>
        <begin position="81"/>
        <end position="108"/>
    </location>
</feature>
<dbReference type="Proteomes" id="UP000800092">
    <property type="component" value="Unassembled WGS sequence"/>
</dbReference>
<dbReference type="AlphaFoldDB" id="A0A6A6GZU9"/>
<protein>
    <submittedName>
        <fullName evidence="2">Uncharacterized protein</fullName>
    </submittedName>
</protein>
<name>A0A6A6GZU9_VIRVR</name>
<reference evidence="2" key="1">
    <citation type="journal article" date="2020" name="Stud. Mycol.">
        <title>101 Dothideomycetes genomes: a test case for predicting lifestyles and emergence of pathogens.</title>
        <authorList>
            <person name="Haridas S."/>
            <person name="Albert R."/>
            <person name="Binder M."/>
            <person name="Bloem J."/>
            <person name="Labutti K."/>
            <person name="Salamov A."/>
            <person name="Andreopoulos B."/>
            <person name="Baker S."/>
            <person name="Barry K."/>
            <person name="Bills G."/>
            <person name="Bluhm B."/>
            <person name="Cannon C."/>
            <person name="Castanera R."/>
            <person name="Culley D."/>
            <person name="Daum C."/>
            <person name="Ezra D."/>
            <person name="Gonzalez J."/>
            <person name="Henrissat B."/>
            <person name="Kuo A."/>
            <person name="Liang C."/>
            <person name="Lipzen A."/>
            <person name="Lutzoni F."/>
            <person name="Magnuson J."/>
            <person name="Mondo S."/>
            <person name="Nolan M."/>
            <person name="Ohm R."/>
            <person name="Pangilinan J."/>
            <person name="Park H.-J."/>
            <person name="Ramirez L."/>
            <person name="Alfaro M."/>
            <person name="Sun H."/>
            <person name="Tritt A."/>
            <person name="Yoshinaga Y."/>
            <person name="Zwiers L.-H."/>
            <person name="Turgeon B."/>
            <person name="Goodwin S."/>
            <person name="Spatafora J."/>
            <person name="Crous P."/>
            <person name="Grigoriev I."/>
        </authorList>
    </citation>
    <scope>NUCLEOTIDE SEQUENCE</scope>
    <source>
        <strain evidence="2">Tuck. ex Michener</strain>
    </source>
</reference>